<evidence type="ECO:0000256" key="5">
    <source>
        <dbReference type="ARBA" id="ARBA00023125"/>
    </source>
</evidence>
<dbReference type="PANTHER" id="PTHR30455">
    <property type="entry name" value="TRANSCRIPTIONAL REPRESSOR NRDR"/>
    <property type="match status" value="1"/>
</dbReference>
<evidence type="ECO:0000256" key="3">
    <source>
        <dbReference type="ARBA" id="ARBA00022840"/>
    </source>
</evidence>
<dbReference type="HAMAP" id="MF_00440">
    <property type="entry name" value="NrdR"/>
    <property type="match status" value="1"/>
</dbReference>
<feature type="domain" description="ATP-cone" evidence="8">
    <location>
        <begin position="49"/>
        <end position="139"/>
    </location>
</feature>
<accession>A0A2G9YA03</accession>
<dbReference type="PROSITE" id="PS51161">
    <property type="entry name" value="ATP_CONE"/>
    <property type="match status" value="1"/>
</dbReference>
<keyword evidence="2 7" id="KW-0547">Nucleotide-binding</keyword>
<dbReference type="InterPro" id="IPR003796">
    <property type="entry name" value="RNR_NrdR-like"/>
</dbReference>
<evidence type="ECO:0000256" key="7">
    <source>
        <dbReference type="HAMAP-Rule" id="MF_00440"/>
    </source>
</evidence>
<dbReference type="Proteomes" id="UP000230392">
    <property type="component" value="Unassembled WGS sequence"/>
</dbReference>
<dbReference type="InterPro" id="IPR005144">
    <property type="entry name" value="ATP-cone_dom"/>
</dbReference>
<protein>
    <recommendedName>
        <fullName evidence="7">Transcriptional repressor NrdR</fullName>
    </recommendedName>
</protein>
<feature type="zinc finger region" evidence="7">
    <location>
        <begin position="3"/>
        <end position="34"/>
    </location>
</feature>
<evidence type="ECO:0000256" key="6">
    <source>
        <dbReference type="ARBA" id="ARBA00023163"/>
    </source>
</evidence>
<keyword evidence="7" id="KW-0862">Zinc</keyword>
<keyword evidence="4 7" id="KW-0805">Transcription regulation</keyword>
<gene>
    <name evidence="7" type="primary">nrdR</name>
    <name evidence="9" type="ORF">COX46_04460</name>
</gene>
<name>A0A2G9YA03_9BACT</name>
<keyword evidence="7" id="KW-0479">Metal-binding</keyword>
<evidence type="ECO:0000256" key="1">
    <source>
        <dbReference type="ARBA" id="ARBA00022491"/>
    </source>
</evidence>
<proteinExistence type="inferred from homology"/>
<evidence type="ECO:0000256" key="4">
    <source>
        <dbReference type="ARBA" id="ARBA00023015"/>
    </source>
</evidence>
<keyword evidence="6 7" id="KW-0804">Transcription</keyword>
<dbReference type="GO" id="GO:0045892">
    <property type="term" value="P:negative regulation of DNA-templated transcription"/>
    <property type="evidence" value="ECO:0007669"/>
    <property type="project" value="UniProtKB-UniRule"/>
</dbReference>
<dbReference type="GO" id="GO:0003677">
    <property type="term" value="F:DNA binding"/>
    <property type="evidence" value="ECO:0007669"/>
    <property type="project" value="UniProtKB-KW"/>
</dbReference>
<comment type="caution">
    <text evidence="9">The sequence shown here is derived from an EMBL/GenBank/DDBJ whole genome shotgun (WGS) entry which is preliminary data.</text>
</comment>
<keyword evidence="3 7" id="KW-0067">ATP-binding</keyword>
<reference evidence="9 10" key="1">
    <citation type="submission" date="2017-09" db="EMBL/GenBank/DDBJ databases">
        <title>Depth-based differentiation of microbial function through sediment-hosted aquifers and enrichment of novel symbionts in the deep terrestrial subsurface.</title>
        <authorList>
            <person name="Probst A.J."/>
            <person name="Ladd B."/>
            <person name="Jarett J.K."/>
            <person name="Geller-Mcgrath D.E."/>
            <person name="Sieber C.M."/>
            <person name="Emerson J.B."/>
            <person name="Anantharaman K."/>
            <person name="Thomas B.C."/>
            <person name="Malmstrom R."/>
            <person name="Stieglmeier M."/>
            <person name="Klingl A."/>
            <person name="Woyke T."/>
            <person name="Ryan C.M."/>
            <person name="Banfield J.F."/>
        </authorList>
    </citation>
    <scope>NUCLEOTIDE SEQUENCE [LARGE SCALE GENOMIC DNA]</scope>
    <source>
        <strain evidence="9">CG23_combo_of_CG06-09_8_20_14_all_48_7</strain>
    </source>
</reference>
<evidence type="ECO:0000313" key="9">
    <source>
        <dbReference type="EMBL" id="PIP16044.1"/>
    </source>
</evidence>
<keyword evidence="5 7" id="KW-0238">DNA-binding</keyword>
<comment type="function">
    <text evidence="7">Negatively regulates transcription of bacterial ribonucleotide reductase nrd genes and operons by binding to NrdR-boxes.</text>
</comment>
<dbReference type="NCBIfam" id="TIGR00244">
    <property type="entry name" value="transcriptional regulator NrdR"/>
    <property type="match status" value="1"/>
</dbReference>
<comment type="similarity">
    <text evidence="7">Belongs to the NrdR family.</text>
</comment>
<dbReference type="GO" id="GO:0005524">
    <property type="term" value="F:ATP binding"/>
    <property type="evidence" value="ECO:0007669"/>
    <property type="project" value="UniProtKB-UniRule"/>
</dbReference>
<keyword evidence="1 7" id="KW-0678">Repressor</keyword>
<dbReference type="GO" id="GO:0008270">
    <property type="term" value="F:zinc ion binding"/>
    <property type="evidence" value="ECO:0007669"/>
    <property type="project" value="UniProtKB-UniRule"/>
</dbReference>
<dbReference type="PANTHER" id="PTHR30455:SF2">
    <property type="entry name" value="TRANSCRIPTIONAL REPRESSOR NRDR"/>
    <property type="match status" value="1"/>
</dbReference>
<dbReference type="InterPro" id="IPR055173">
    <property type="entry name" value="NrdR-like_N"/>
</dbReference>
<keyword evidence="7" id="KW-0863">Zinc-finger</keyword>
<organism evidence="9 10">
    <name type="scientific">bacterium (Candidatus Ratteibacteria) CG23_combo_of_CG06-09_8_20_14_all_48_7</name>
    <dbReference type="NCBI Taxonomy" id="2014292"/>
    <lineage>
        <taxon>Bacteria</taxon>
        <taxon>Candidatus Ratteibacteria</taxon>
    </lineage>
</organism>
<sequence length="151" mass="17701">MRCPFCGYLEDKVVDSRLSEDGKNIRRRRECLACNRRFTTYEIVEEKTLMVVKRDGRREPFSRDKLQAGLAKAFEKRPVETEEIERIVDRISGDLRSQYEKEVPAVKIGELVMESLKKIDAVAYVRFASVYRQFTDVAEFTKEVAQLKNNR</sequence>
<dbReference type="AlphaFoldDB" id="A0A2G9YA03"/>
<evidence type="ECO:0000313" key="10">
    <source>
        <dbReference type="Proteomes" id="UP000230392"/>
    </source>
</evidence>
<comment type="cofactor">
    <cofactor evidence="7">
        <name>Zn(2+)</name>
        <dbReference type="ChEBI" id="CHEBI:29105"/>
    </cofactor>
    <text evidence="7">Binds 1 zinc ion.</text>
</comment>
<dbReference type="EMBL" id="PCRF01000220">
    <property type="protein sequence ID" value="PIP16044.1"/>
    <property type="molecule type" value="Genomic_DNA"/>
</dbReference>
<evidence type="ECO:0000259" key="8">
    <source>
        <dbReference type="PROSITE" id="PS51161"/>
    </source>
</evidence>
<evidence type="ECO:0000256" key="2">
    <source>
        <dbReference type="ARBA" id="ARBA00022741"/>
    </source>
</evidence>
<dbReference type="Pfam" id="PF22811">
    <property type="entry name" value="Zn_ribbon_NrdR"/>
    <property type="match status" value="1"/>
</dbReference>
<dbReference type="Pfam" id="PF03477">
    <property type="entry name" value="ATP-cone"/>
    <property type="match status" value="1"/>
</dbReference>